<feature type="compositionally biased region" description="Gly residues" evidence="1">
    <location>
        <begin position="32"/>
        <end position="43"/>
    </location>
</feature>
<feature type="region of interest" description="Disordered" evidence="1">
    <location>
        <begin position="32"/>
        <end position="108"/>
    </location>
</feature>
<evidence type="ECO:0000313" key="2">
    <source>
        <dbReference type="EMBL" id="NEM05415.1"/>
    </source>
</evidence>
<gene>
    <name evidence="2" type="ORF">GCU54_05190</name>
</gene>
<evidence type="ECO:0000256" key="1">
    <source>
        <dbReference type="SAM" id="MobiDB-lite"/>
    </source>
</evidence>
<evidence type="ECO:0000313" key="3">
    <source>
        <dbReference type="Proteomes" id="UP000471126"/>
    </source>
</evidence>
<dbReference type="AlphaFoldDB" id="A0A6P0GCZ2"/>
<comment type="caution">
    <text evidence="2">The sequence shown here is derived from an EMBL/GenBank/DDBJ whole genome shotgun (WGS) entry which is preliminary data.</text>
</comment>
<reference evidence="2 3" key="1">
    <citation type="submission" date="2019-12" db="EMBL/GenBank/DDBJ databases">
        <title>WGS of CPCC 203550 I12A-02606.</title>
        <authorList>
            <person name="Jiang Z."/>
        </authorList>
    </citation>
    <scope>NUCLEOTIDE SEQUENCE [LARGE SCALE GENOMIC DNA]</scope>
    <source>
        <strain evidence="2 3">I12A-02606</strain>
    </source>
</reference>
<accession>A0A6P0GCZ2</accession>
<sequence>MQTTVGGAQAVQTAAMAVSDVEDDIVGAVGAIGLGSGGAGESGSVGRSPASGDSTGSELGERSPGAVLSAGPAVRGADARHSTDCPVPGAAAARGTSTWATDAATPTVGKTMGWPTALCVVAATGS</sequence>
<name>A0A6P0GCZ2_9ACTN</name>
<dbReference type="RefSeq" id="WP_163475616.1">
    <property type="nucleotide sequence ID" value="NZ_JAAGWE010000011.1"/>
</dbReference>
<dbReference type="Proteomes" id="UP000471126">
    <property type="component" value="Unassembled WGS sequence"/>
</dbReference>
<protein>
    <submittedName>
        <fullName evidence="2">Uncharacterized protein</fullName>
    </submittedName>
</protein>
<organism evidence="2 3">
    <name type="scientific">Geodermatophilus normandii</name>
    <dbReference type="NCBI Taxonomy" id="1137989"/>
    <lineage>
        <taxon>Bacteria</taxon>
        <taxon>Bacillati</taxon>
        <taxon>Actinomycetota</taxon>
        <taxon>Actinomycetes</taxon>
        <taxon>Geodermatophilales</taxon>
        <taxon>Geodermatophilaceae</taxon>
        <taxon>Geodermatophilus</taxon>
    </lineage>
</organism>
<proteinExistence type="predicted"/>
<dbReference type="EMBL" id="JAAGWE010000011">
    <property type="protein sequence ID" value="NEM05415.1"/>
    <property type="molecule type" value="Genomic_DNA"/>
</dbReference>